<proteinExistence type="predicted"/>
<dbReference type="InterPro" id="IPR010428">
    <property type="entry name" value="Zincin_1"/>
</dbReference>
<feature type="region of interest" description="Disordered" evidence="1">
    <location>
        <begin position="71"/>
        <end position="90"/>
    </location>
</feature>
<reference evidence="3" key="1">
    <citation type="submission" date="2016-10" db="EMBL/GenBank/DDBJ databases">
        <authorList>
            <person name="Varghese N."/>
            <person name="Submissions S."/>
        </authorList>
    </citation>
    <scope>NUCLEOTIDE SEQUENCE [LARGE SCALE GENOMIC DNA]</scope>
    <source>
        <strain evidence="3">DSM 22329</strain>
    </source>
</reference>
<sequence>MTSSGSPARRPGAAHRDRRGRGVRGPMAWPAVPAMTSRRQQFDDLVLDSAARLEGRLGPRFEQVEFAVEDVPPTDPAPWERDGVPLGRAFPARGRQPARVVIYRRPIEARAESQRDLTAIVQDVVVEQVAGLFNLAPGDLDPRYDDGG</sequence>
<feature type="region of interest" description="Disordered" evidence="1">
    <location>
        <begin position="1"/>
        <end position="35"/>
    </location>
</feature>
<keyword evidence="2" id="KW-0645">Protease</keyword>
<dbReference type="InterPro" id="IPR038555">
    <property type="entry name" value="Zincin_1_sf"/>
</dbReference>
<keyword evidence="2" id="KW-0378">Hydrolase</keyword>
<dbReference type="AlphaFoldDB" id="A0A1H0RE01"/>
<dbReference type="Proteomes" id="UP000199077">
    <property type="component" value="Chromosome I"/>
</dbReference>
<name>A0A1H0RE01_9MICO</name>
<dbReference type="SUPFAM" id="SSF55486">
    <property type="entry name" value="Metalloproteases ('zincins'), catalytic domain"/>
    <property type="match status" value="1"/>
</dbReference>
<keyword evidence="2" id="KW-0482">Metalloprotease</keyword>
<dbReference type="GO" id="GO:0008237">
    <property type="term" value="F:metallopeptidase activity"/>
    <property type="evidence" value="ECO:0007669"/>
    <property type="project" value="UniProtKB-KW"/>
</dbReference>
<dbReference type="Pfam" id="PF06262">
    <property type="entry name" value="Zincin_1"/>
    <property type="match status" value="1"/>
</dbReference>
<organism evidence="2 3">
    <name type="scientific">Pedococcus dokdonensis</name>
    <dbReference type="NCBI Taxonomy" id="443156"/>
    <lineage>
        <taxon>Bacteria</taxon>
        <taxon>Bacillati</taxon>
        <taxon>Actinomycetota</taxon>
        <taxon>Actinomycetes</taxon>
        <taxon>Micrococcales</taxon>
        <taxon>Intrasporangiaceae</taxon>
        <taxon>Pedococcus</taxon>
    </lineage>
</organism>
<keyword evidence="3" id="KW-1185">Reference proteome</keyword>
<feature type="compositionally biased region" description="Basic residues" evidence="1">
    <location>
        <begin position="12"/>
        <end position="22"/>
    </location>
</feature>
<gene>
    <name evidence="2" type="ORF">SAMN04489867_1927</name>
</gene>
<accession>A0A1H0RE01</accession>
<dbReference type="Gene3D" id="3.30.2010.20">
    <property type="match status" value="1"/>
</dbReference>
<dbReference type="STRING" id="443156.SAMN04489867_1927"/>
<protein>
    <submittedName>
        <fullName evidence="2">Predicted Zn-dependent protease, minimal metalloprotease (MMP)-like domain</fullName>
    </submittedName>
</protein>
<dbReference type="CDD" id="cd12954">
    <property type="entry name" value="MMP_TTHA0227_like_1"/>
    <property type="match status" value="1"/>
</dbReference>
<evidence type="ECO:0000313" key="2">
    <source>
        <dbReference type="EMBL" id="SDP27635.1"/>
    </source>
</evidence>
<evidence type="ECO:0000313" key="3">
    <source>
        <dbReference type="Proteomes" id="UP000199077"/>
    </source>
</evidence>
<evidence type="ECO:0000256" key="1">
    <source>
        <dbReference type="SAM" id="MobiDB-lite"/>
    </source>
</evidence>
<dbReference type="GO" id="GO:0006508">
    <property type="term" value="P:proteolysis"/>
    <property type="evidence" value="ECO:0007669"/>
    <property type="project" value="UniProtKB-KW"/>
</dbReference>
<dbReference type="EMBL" id="LT629711">
    <property type="protein sequence ID" value="SDP27635.1"/>
    <property type="molecule type" value="Genomic_DNA"/>
</dbReference>